<reference evidence="1 2" key="1">
    <citation type="journal article" name="Sci. Rep.">
        <title>Genome-scale phylogenetic analyses confirm Olpidium as the closest living zoosporic fungus to the non-flagellated, terrestrial fungi.</title>
        <authorList>
            <person name="Chang Y."/>
            <person name="Rochon D."/>
            <person name="Sekimoto S."/>
            <person name="Wang Y."/>
            <person name="Chovatia M."/>
            <person name="Sandor L."/>
            <person name="Salamov A."/>
            <person name="Grigoriev I.V."/>
            <person name="Stajich J.E."/>
            <person name="Spatafora J.W."/>
        </authorList>
    </citation>
    <scope>NUCLEOTIDE SEQUENCE [LARGE SCALE GENOMIC DNA]</scope>
    <source>
        <strain evidence="1">S191</strain>
    </source>
</reference>
<dbReference type="Proteomes" id="UP000673691">
    <property type="component" value="Unassembled WGS sequence"/>
</dbReference>
<evidence type="ECO:0000313" key="2">
    <source>
        <dbReference type="Proteomes" id="UP000673691"/>
    </source>
</evidence>
<protein>
    <submittedName>
        <fullName evidence="1">Uncharacterized protein</fullName>
    </submittedName>
</protein>
<comment type="caution">
    <text evidence="1">The sequence shown here is derived from an EMBL/GenBank/DDBJ whole genome shotgun (WGS) entry which is preliminary data.</text>
</comment>
<evidence type="ECO:0000313" key="1">
    <source>
        <dbReference type="EMBL" id="KAG5458088.1"/>
    </source>
</evidence>
<name>A0A8H7ZS77_9FUNG</name>
<feature type="non-terminal residue" evidence="1">
    <location>
        <position position="1"/>
    </location>
</feature>
<keyword evidence="2" id="KW-1185">Reference proteome</keyword>
<gene>
    <name evidence="1" type="ORF">BJ554DRAFT_1762</name>
</gene>
<organism evidence="1 2">
    <name type="scientific">Olpidium bornovanus</name>
    <dbReference type="NCBI Taxonomy" id="278681"/>
    <lineage>
        <taxon>Eukaryota</taxon>
        <taxon>Fungi</taxon>
        <taxon>Fungi incertae sedis</taxon>
        <taxon>Olpidiomycota</taxon>
        <taxon>Olpidiomycotina</taxon>
        <taxon>Olpidiomycetes</taxon>
        <taxon>Olpidiales</taxon>
        <taxon>Olpidiaceae</taxon>
        <taxon>Olpidium</taxon>
    </lineage>
</organism>
<dbReference type="EMBL" id="JAEFCI010008998">
    <property type="protein sequence ID" value="KAG5458088.1"/>
    <property type="molecule type" value="Genomic_DNA"/>
</dbReference>
<sequence length="137" mass="15183">AKLGELVELVALAGGPDNCSWISVDSGVAVSWRCQDTGTPEVLPDNVCMVQLRSCPAVVNVPNYCNARFRQLVRTGQRNVSAKGGVTYWPCHKLAVPPKADKAKLAPTATCYCMRVFDRWTGCNRLPWRERKPTFMI</sequence>
<dbReference type="AlphaFoldDB" id="A0A8H7ZS77"/>
<proteinExistence type="predicted"/>
<accession>A0A8H7ZS77</accession>